<dbReference type="EMBL" id="CZBY01000025">
    <property type="protein sequence ID" value="CUQ91539.1"/>
    <property type="molecule type" value="Genomic_DNA"/>
</dbReference>
<organism evidence="3 4">
    <name type="scientific">[Eubacterium] siraeum</name>
    <dbReference type="NCBI Taxonomy" id="39492"/>
    <lineage>
        <taxon>Bacteria</taxon>
        <taxon>Bacillati</taxon>
        <taxon>Bacillota</taxon>
        <taxon>Clostridia</taxon>
        <taxon>Eubacteriales</taxon>
        <taxon>Oscillospiraceae</taxon>
        <taxon>Oscillospiraceae incertae sedis</taxon>
    </lineage>
</organism>
<feature type="coiled-coil region" evidence="1">
    <location>
        <begin position="151"/>
        <end position="193"/>
    </location>
</feature>
<keyword evidence="1" id="KW-0175">Coiled coil</keyword>
<name>A0A175A3G0_9FIRM</name>
<sequence>MSEVIIARKNTLKKWGVGLKNKDKKGKEQIKKTKFSDIDLFEEGHEEEPDELDLIDGLIKDPATTQDKEHNAYLRLMHEYKAEYAKREKCIKVGILLIIISAVVFLALMFSLDSKTFFLTLWIIFIISGIAVMTRIDYRCYKYEKILGIKNTDKEDDLEKMKNDIDKTISNAKTELENAKANIETTIESAKKDISRLSGMKTREQENK</sequence>
<keyword evidence="2" id="KW-1133">Transmembrane helix</keyword>
<accession>A0A175A3G0</accession>
<feature type="transmembrane region" description="Helical" evidence="2">
    <location>
        <begin position="116"/>
        <end position="136"/>
    </location>
</feature>
<evidence type="ECO:0000256" key="2">
    <source>
        <dbReference type="SAM" id="Phobius"/>
    </source>
</evidence>
<evidence type="ECO:0000313" key="4">
    <source>
        <dbReference type="Proteomes" id="UP000095662"/>
    </source>
</evidence>
<keyword evidence="2" id="KW-0812">Transmembrane</keyword>
<keyword evidence="2" id="KW-0472">Membrane</keyword>
<feature type="transmembrane region" description="Helical" evidence="2">
    <location>
        <begin position="90"/>
        <end position="110"/>
    </location>
</feature>
<protein>
    <submittedName>
        <fullName evidence="3">Uncharacterized protein</fullName>
    </submittedName>
</protein>
<evidence type="ECO:0000313" key="3">
    <source>
        <dbReference type="EMBL" id="CUQ91539.1"/>
    </source>
</evidence>
<evidence type="ECO:0000256" key="1">
    <source>
        <dbReference type="SAM" id="Coils"/>
    </source>
</evidence>
<gene>
    <name evidence="3" type="ORF">ERS852540_02352</name>
</gene>
<dbReference type="AlphaFoldDB" id="A0A175A3G0"/>
<dbReference type="Proteomes" id="UP000095662">
    <property type="component" value="Unassembled WGS sequence"/>
</dbReference>
<proteinExistence type="predicted"/>
<reference evidence="3 4" key="1">
    <citation type="submission" date="2015-09" db="EMBL/GenBank/DDBJ databases">
        <authorList>
            <consortium name="Pathogen Informatics"/>
        </authorList>
    </citation>
    <scope>NUCLEOTIDE SEQUENCE [LARGE SCALE GENOMIC DNA]</scope>
    <source>
        <strain evidence="3 4">2789STDY5834928</strain>
    </source>
</reference>